<dbReference type="RefSeq" id="WP_259831218.1">
    <property type="nucleotide sequence ID" value="NZ_JANZQH010000011.1"/>
</dbReference>
<evidence type="ECO:0008006" key="4">
    <source>
        <dbReference type="Google" id="ProtNLM"/>
    </source>
</evidence>
<dbReference type="Proteomes" id="UP001142057">
    <property type="component" value="Unassembled WGS sequence"/>
</dbReference>
<gene>
    <name evidence="2" type="ORF">NZD88_19010</name>
</gene>
<comment type="caution">
    <text evidence="2">The sequence shown here is derived from an EMBL/GenBank/DDBJ whole genome shotgun (WGS) entry which is preliminary data.</text>
</comment>
<accession>A0ABT2ILW2</accession>
<organism evidence="2 3">
    <name type="scientific">Chryseobacterium pyrolae</name>
    <dbReference type="NCBI Taxonomy" id="2987481"/>
    <lineage>
        <taxon>Bacteria</taxon>
        <taxon>Pseudomonadati</taxon>
        <taxon>Bacteroidota</taxon>
        <taxon>Flavobacteriia</taxon>
        <taxon>Flavobacteriales</taxon>
        <taxon>Weeksellaceae</taxon>
        <taxon>Chryseobacterium group</taxon>
        <taxon>Chryseobacterium</taxon>
    </lineage>
</organism>
<proteinExistence type="predicted"/>
<feature type="signal peptide" evidence="1">
    <location>
        <begin position="1"/>
        <end position="26"/>
    </location>
</feature>
<protein>
    <recommendedName>
        <fullName evidence="4">TonB C-terminal domain-containing protein</fullName>
    </recommendedName>
</protein>
<keyword evidence="1" id="KW-0732">Signal</keyword>
<evidence type="ECO:0000313" key="3">
    <source>
        <dbReference type="Proteomes" id="UP001142057"/>
    </source>
</evidence>
<reference evidence="2" key="1">
    <citation type="submission" date="2022-08" db="EMBL/GenBank/DDBJ databases">
        <title>Chryseobacterium antibioticum,isolated from the rhizosphere soil of Pyrola in Tibet.</title>
        <authorList>
            <person name="Kan Y."/>
        </authorList>
    </citation>
    <scope>NUCLEOTIDE SEQUENCE</scope>
    <source>
        <strain evidence="2">Pc2-12</strain>
    </source>
</reference>
<dbReference type="EMBL" id="JANZQH010000011">
    <property type="protein sequence ID" value="MCT2409648.1"/>
    <property type="molecule type" value="Genomic_DNA"/>
</dbReference>
<sequence>MKNKIQLFIASVLVCGFIAVTNTAKAQTYDNNTIEAIQLSKNNDTFNDIRNKLMENFDLTNSDYKQGIVNSVVKFDISNKGKIVNVHSSGDCKIVSKEIETVLSELDYRVDRKKLNENIVAYTYEMPVTVEINNK</sequence>
<name>A0ABT2ILW2_9FLAO</name>
<evidence type="ECO:0000256" key="1">
    <source>
        <dbReference type="SAM" id="SignalP"/>
    </source>
</evidence>
<feature type="chain" id="PRO_5046624956" description="TonB C-terminal domain-containing protein" evidence="1">
    <location>
        <begin position="27"/>
        <end position="135"/>
    </location>
</feature>
<keyword evidence="3" id="KW-1185">Reference proteome</keyword>
<evidence type="ECO:0000313" key="2">
    <source>
        <dbReference type="EMBL" id="MCT2409648.1"/>
    </source>
</evidence>